<feature type="compositionally biased region" description="Polar residues" evidence="1">
    <location>
        <begin position="31"/>
        <end position="51"/>
    </location>
</feature>
<dbReference type="GeneID" id="105363357"/>
<dbReference type="AlphaFoldDB" id="A0AAJ6YJR9"/>
<sequence>MATMSTVSWHNSHDHSNAPAAAATAAVRSAGIQQPEKSPIMPSSSGSTCPPSNFPDKFQDFFAVLNEDVDDLPSMLEDKLIPRKGVYSGLESFGNNNNNISASNNKQRWVKRAFQRRSSEVEVRLHAMAYSENPNFSGAGGLEGPKLPAPSRRRSSSIAVARPTPDLHRFLQAEAGPWGHLSPSPRSPTRTPAFSPGATSTTSQHLSPGTSSGGPSPTSPAAPSAASASTSRLPLQPRQRGRTSSMPAVPRHKIPWKM</sequence>
<dbReference type="KEGG" id="csol:105363357"/>
<feature type="region of interest" description="Disordered" evidence="1">
    <location>
        <begin position="132"/>
        <end position="258"/>
    </location>
</feature>
<organism evidence="2 3">
    <name type="scientific">Ceratosolen solmsi marchali</name>
    <dbReference type="NCBI Taxonomy" id="326594"/>
    <lineage>
        <taxon>Eukaryota</taxon>
        <taxon>Metazoa</taxon>
        <taxon>Ecdysozoa</taxon>
        <taxon>Arthropoda</taxon>
        <taxon>Hexapoda</taxon>
        <taxon>Insecta</taxon>
        <taxon>Pterygota</taxon>
        <taxon>Neoptera</taxon>
        <taxon>Endopterygota</taxon>
        <taxon>Hymenoptera</taxon>
        <taxon>Apocrita</taxon>
        <taxon>Proctotrupomorpha</taxon>
        <taxon>Chalcidoidea</taxon>
        <taxon>Agaonidae</taxon>
        <taxon>Agaoninae</taxon>
        <taxon>Ceratosolen</taxon>
    </lineage>
</organism>
<protein>
    <submittedName>
        <fullName evidence="3">Uncharacterized protein LOC105363357</fullName>
    </submittedName>
</protein>
<feature type="compositionally biased region" description="Polar residues" evidence="1">
    <location>
        <begin position="197"/>
        <end position="206"/>
    </location>
</feature>
<feature type="region of interest" description="Disordered" evidence="1">
    <location>
        <begin position="1"/>
        <end position="52"/>
    </location>
</feature>
<keyword evidence="2" id="KW-1185">Reference proteome</keyword>
<evidence type="ECO:0000256" key="1">
    <source>
        <dbReference type="SAM" id="MobiDB-lite"/>
    </source>
</evidence>
<evidence type="ECO:0000313" key="2">
    <source>
        <dbReference type="Proteomes" id="UP000695007"/>
    </source>
</evidence>
<dbReference type="RefSeq" id="XP_011499326.1">
    <property type="nucleotide sequence ID" value="XM_011501024.1"/>
</dbReference>
<accession>A0AAJ6YJR9</accession>
<feature type="compositionally biased region" description="Low complexity" evidence="1">
    <location>
        <begin position="182"/>
        <end position="192"/>
    </location>
</feature>
<feature type="compositionally biased region" description="Polar residues" evidence="1">
    <location>
        <begin position="1"/>
        <end position="10"/>
    </location>
</feature>
<gene>
    <name evidence="3" type="primary">LOC105363357</name>
</gene>
<feature type="compositionally biased region" description="Low complexity" evidence="1">
    <location>
        <begin position="18"/>
        <end position="30"/>
    </location>
</feature>
<evidence type="ECO:0000313" key="3">
    <source>
        <dbReference type="RefSeq" id="XP_011499326.1"/>
    </source>
</evidence>
<dbReference type="Proteomes" id="UP000695007">
    <property type="component" value="Unplaced"/>
</dbReference>
<name>A0AAJ6YJR9_9HYME</name>
<feature type="compositionally biased region" description="Low complexity" evidence="1">
    <location>
        <begin position="207"/>
        <end position="231"/>
    </location>
</feature>
<proteinExistence type="predicted"/>
<reference evidence="3" key="1">
    <citation type="submission" date="2025-08" db="UniProtKB">
        <authorList>
            <consortium name="RefSeq"/>
        </authorList>
    </citation>
    <scope>IDENTIFICATION</scope>
</reference>